<accession>A0ABQ9W3K5</accession>
<evidence type="ECO:0000313" key="2">
    <source>
        <dbReference type="EMBL" id="KAK2116222.1"/>
    </source>
</evidence>
<evidence type="ECO:0000256" key="1">
    <source>
        <dbReference type="SAM" id="MobiDB-lite"/>
    </source>
</evidence>
<evidence type="ECO:0000313" key="3">
    <source>
        <dbReference type="Proteomes" id="UP001266305"/>
    </source>
</evidence>
<feature type="non-terminal residue" evidence="2">
    <location>
        <position position="1"/>
    </location>
</feature>
<reference evidence="2 3" key="1">
    <citation type="submission" date="2023-05" db="EMBL/GenBank/DDBJ databases">
        <title>B98-5 Cell Line De Novo Hybrid Assembly: An Optical Mapping Approach.</title>
        <authorList>
            <person name="Kananen K."/>
            <person name="Auerbach J.A."/>
            <person name="Kautto E."/>
            <person name="Blachly J.S."/>
        </authorList>
    </citation>
    <scope>NUCLEOTIDE SEQUENCE [LARGE SCALE GENOMIC DNA]</scope>
    <source>
        <strain evidence="2">B95-8</strain>
        <tissue evidence="2">Cell line</tissue>
    </source>
</reference>
<sequence length="154" mass="16082">VPRIPLQLPLGRARFVSAQRLPSALQLSPDRTADCANAALVRLPLVLGCPEFPQDLRRARRSLGASAQSARTVGSTRRPWPPAGLRSSGARGAAVVAVAPGMFQSPRRLCSALLQRDAPGLRRLPAPGLRRPSSPPAAAPRPASPRLLAAASGA</sequence>
<proteinExistence type="predicted"/>
<name>A0ABQ9W3K5_SAGOE</name>
<feature type="region of interest" description="Disordered" evidence="1">
    <location>
        <begin position="63"/>
        <end position="87"/>
    </location>
</feature>
<organism evidence="2 3">
    <name type="scientific">Saguinus oedipus</name>
    <name type="common">Cotton-top tamarin</name>
    <name type="synonym">Oedipomidas oedipus</name>
    <dbReference type="NCBI Taxonomy" id="9490"/>
    <lineage>
        <taxon>Eukaryota</taxon>
        <taxon>Metazoa</taxon>
        <taxon>Chordata</taxon>
        <taxon>Craniata</taxon>
        <taxon>Vertebrata</taxon>
        <taxon>Euteleostomi</taxon>
        <taxon>Mammalia</taxon>
        <taxon>Eutheria</taxon>
        <taxon>Euarchontoglires</taxon>
        <taxon>Primates</taxon>
        <taxon>Haplorrhini</taxon>
        <taxon>Platyrrhini</taxon>
        <taxon>Cebidae</taxon>
        <taxon>Callitrichinae</taxon>
        <taxon>Saguinus</taxon>
    </lineage>
</organism>
<dbReference type="EMBL" id="JASSZA010000003">
    <property type="protein sequence ID" value="KAK2116222.1"/>
    <property type="molecule type" value="Genomic_DNA"/>
</dbReference>
<feature type="compositionally biased region" description="Low complexity" evidence="1">
    <location>
        <begin position="121"/>
        <end position="132"/>
    </location>
</feature>
<feature type="compositionally biased region" description="Low complexity" evidence="1">
    <location>
        <begin position="144"/>
        <end position="154"/>
    </location>
</feature>
<feature type="region of interest" description="Disordered" evidence="1">
    <location>
        <begin position="121"/>
        <end position="154"/>
    </location>
</feature>
<keyword evidence="3" id="KW-1185">Reference proteome</keyword>
<feature type="non-terminal residue" evidence="2">
    <location>
        <position position="154"/>
    </location>
</feature>
<protein>
    <submittedName>
        <fullName evidence="2">Uncharacterized protein</fullName>
    </submittedName>
</protein>
<dbReference type="Proteomes" id="UP001266305">
    <property type="component" value="Unassembled WGS sequence"/>
</dbReference>
<comment type="caution">
    <text evidence="2">The sequence shown here is derived from an EMBL/GenBank/DDBJ whole genome shotgun (WGS) entry which is preliminary data.</text>
</comment>
<gene>
    <name evidence="2" type="ORF">P7K49_006848</name>
</gene>
<feature type="compositionally biased region" description="Pro residues" evidence="1">
    <location>
        <begin position="133"/>
        <end position="143"/>
    </location>
</feature>